<name>A0A1E3W735_9HYPH</name>
<feature type="transmembrane region" description="Helical" evidence="1">
    <location>
        <begin position="105"/>
        <end position="123"/>
    </location>
</feature>
<feature type="transmembrane region" description="Helical" evidence="1">
    <location>
        <begin position="170"/>
        <end position="189"/>
    </location>
</feature>
<dbReference type="Proteomes" id="UP000095042">
    <property type="component" value="Unassembled WGS sequence"/>
</dbReference>
<dbReference type="RefSeq" id="WP_069624849.1">
    <property type="nucleotide sequence ID" value="NZ_LPWD01000426.1"/>
</dbReference>
<dbReference type="AlphaFoldDB" id="A0A1E3W735"/>
<dbReference type="InterPro" id="IPR032816">
    <property type="entry name" value="VTT_dom"/>
</dbReference>
<reference evidence="3 4" key="1">
    <citation type="journal article" date="2016" name="Environ. Microbiol.">
        <title>New Methyloceanibacter diversity from North Sea sediments includes methanotroph containing solely the soluble methane monooxygenase.</title>
        <authorList>
            <person name="Vekeman B."/>
            <person name="Kerckhof F.M."/>
            <person name="Cremers G."/>
            <person name="de Vos P."/>
            <person name="Vandamme P."/>
            <person name="Boon N."/>
            <person name="Op den Camp H.J."/>
            <person name="Heylen K."/>
        </authorList>
    </citation>
    <scope>NUCLEOTIDE SEQUENCE [LARGE SCALE GENOMIC DNA]</scope>
    <source>
        <strain evidence="3 4">R-67177</strain>
    </source>
</reference>
<sequence length="193" mass="21606">MLRRAYDKTMELAAHRNAPWALAGVSFIESSVFPIPPDVMLIPMVLAERRKAWLFAGIATVASVLGGIFGYIIGYFLFETVGQPILSFYGYGHAFEDFAKRYNEWGAWIVFIAGVTPFPYKVITIASGVTQLNFFVFMLASVAARGLRFFIVAGLLYWFGPPIRAFIDKYFGILSIVFVVLLIGGFVLIKYVM</sequence>
<feature type="transmembrane region" description="Helical" evidence="1">
    <location>
        <begin position="52"/>
        <end position="78"/>
    </location>
</feature>
<accession>A0A1E3W735</accession>
<evidence type="ECO:0000256" key="1">
    <source>
        <dbReference type="SAM" id="Phobius"/>
    </source>
</evidence>
<keyword evidence="1" id="KW-1133">Transmembrane helix</keyword>
<evidence type="ECO:0000313" key="4">
    <source>
        <dbReference type="Proteomes" id="UP000095042"/>
    </source>
</evidence>
<evidence type="ECO:0000313" key="3">
    <source>
        <dbReference type="EMBL" id="ODS01550.1"/>
    </source>
</evidence>
<dbReference type="Pfam" id="PF09335">
    <property type="entry name" value="VTT_dom"/>
    <property type="match status" value="1"/>
</dbReference>
<dbReference type="PANTHER" id="PTHR42709:SF11">
    <property type="entry name" value="DEDA FAMILY PROTEIN"/>
    <property type="match status" value="1"/>
</dbReference>
<keyword evidence="4" id="KW-1185">Reference proteome</keyword>
<keyword evidence="1" id="KW-0812">Transmembrane</keyword>
<dbReference type="PANTHER" id="PTHR42709">
    <property type="entry name" value="ALKALINE PHOSPHATASE LIKE PROTEIN"/>
    <property type="match status" value="1"/>
</dbReference>
<protein>
    <submittedName>
        <fullName evidence="3">Cytochrome B</fullName>
    </submittedName>
</protein>
<feature type="transmembrane region" description="Helical" evidence="1">
    <location>
        <begin position="135"/>
        <end position="158"/>
    </location>
</feature>
<proteinExistence type="predicted"/>
<gene>
    <name evidence="3" type="ORF">AUC71_03160</name>
</gene>
<keyword evidence="1" id="KW-0472">Membrane</keyword>
<organism evidence="3 4">
    <name type="scientific">Methyloceanibacter marginalis</name>
    <dbReference type="NCBI Taxonomy" id="1774971"/>
    <lineage>
        <taxon>Bacteria</taxon>
        <taxon>Pseudomonadati</taxon>
        <taxon>Pseudomonadota</taxon>
        <taxon>Alphaproteobacteria</taxon>
        <taxon>Hyphomicrobiales</taxon>
        <taxon>Hyphomicrobiaceae</taxon>
        <taxon>Methyloceanibacter</taxon>
    </lineage>
</organism>
<dbReference type="GO" id="GO:0005886">
    <property type="term" value="C:plasma membrane"/>
    <property type="evidence" value="ECO:0007669"/>
    <property type="project" value="TreeGrafter"/>
</dbReference>
<evidence type="ECO:0000259" key="2">
    <source>
        <dbReference type="Pfam" id="PF09335"/>
    </source>
</evidence>
<dbReference type="EMBL" id="LPWD01000426">
    <property type="protein sequence ID" value="ODS01550.1"/>
    <property type="molecule type" value="Genomic_DNA"/>
</dbReference>
<comment type="caution">
    <text evidence="3">The sequence shown here is derived from an EMBL/GenBank/DDBJ whole genome shotgun (WGS) entry which is preliminary data.</text>
</comment>
<dbReference type="InterPro" id="IPR051311">
    <property type="entry name" value="DedA_domain"/>
</dbReference>
<dbReference type="OrthoDB" id="9810270at2"/>
<feature type="domain" description="VTT" evidence="2">
    <location>
        <begin position="36"/>
        <end position="155"/>
    </location>
</feature>